<dbReference type="EMBL" id="JAQPOK010000097">
    <property type="protein sequence ID" value="MDJ1179912.1"/>
    <property type="molecule type" value="Genomic_DNA"/>
</dbReference>
<protein>
    <submittedName>
        <fullName evidence="1">DUF2281 domain-containing protein</fullName>
    </submittedName>
</protein>
<organism evidence="1 2">
    <name type="scientific">Roseofilum halophilum BLCC-M91</name>
    <dbReference type="NCBI Taxonomy" id="3022259"/>
    <lineage>
        <taxon>Bacteria</taxon>
        <taxon>Bacillati</taxon>
        <taxon>Cyanobacteriota</taxon>
        <taxon>Cyanophyceae</taxon>
        <taxon>Desertifilales</taxon>
        <taxon>Desertifilaceae</taxon>
        <taxon>Roseofilum</taxon>
        <taxon>Roseofilum halophilum</taxon>
    </lineage>
</organism>
<keyword evidence="2" id="KW-1185">Reference proteome</keyword>
<dbReference type="Proteomes" id="UP001231370">
    <property type="component" value="Unassembled WGS sequence"/>
</dbReference>
<dbReference type="RefSeq" id="WP_283763214.1">
    <property type="nucleotide sequence ID" value="NZ_JAQPOK010000097.1"/>
</dbReference>
<sequence>MAGIPSENTISKQVVERLQWLPQSLQSKVLDYVDFLLSTDPDSGESQPIKPGTLTGLRGILADVEWDEERIEDEYVSYLLEKYK</sequence>
<name>A0ABT7BL46_9CYAN</name>
<evidence type="ECO:0000313" key="2">
    <source>
        <dbReference type="Proteomes" id="UP001231370"/>
    </source>
</evidence>
<accession>A0ABT7BL46</accession>
<gene>
    <name evidence="1" type="ORF">PJF56_13655</name>
</gene>
<proteinExistence type="predicted"/>
<evidence type="ECO:0000313" key="1">
    <source>
        <dbReference type="EMBL" id="MDJ1179912.1"/>
    </source>
</evidence>
<reference evidence="1 2" key="1">
    <citation type="submission" date="2023-01" db="EMBL/GenBank/DDBJ databases">
        <title>Novel diversity within Roseofilum (Cyanobacteria; Desertifilaceae) from marine benthic mats with descriptions of four novel species.</title>
        <authorList>
            <person name="Wang Y."/>
            <person name="Berthold D.E."/>
            <person name="Hu J."/>
            <person name="Lefler F.W."/>
            <person name="Laughinghouse H.D. IV."/>
        </authorList>
    </citation>
    <scope>NUCLEOTIDE SEQUENCE [LARGE SCALE GENOMIC DNA]</scope>
    <source>
        <strain evidence="1 2">BLCC-M91</strain>
    </source>
</reference>
<comment type="caution">
    <text evidence="1">The sequence shown here is derived from an EMBL/GenBank/DDBJ whole genome shotgun (WGS) entry which is preliminary data.</text>
</comment>